<dbReference type="AlphaFoldDB" id="A0A327P331"/>
<name>A0A327P331_9BACT</name>
<evidence type="ECO:0000313" key="3">
    <source>
        <dbReference type="Proteomes" id="UP000249610"/>
    </source>
</evidence>
<accession>A0A327P331</accession>
<feature type="chain" id="PRO_5016293028" evidence="1">
    <location>
        <begin position="26"/>
        <end position="90"/>
    </location>
</feature>
<comment type="caution">
    <text evidence="2">The sequence shown here is derived from an EMBL/GenBank/DDBJ whole genome shotgun (WGS) entry which is preliminary data.</text>
</comment>
<keyword evidence="3" id="KW-1185">Reference proteome</keyword>
<dbReference type="Proteomes" id="UP000249610">
    <property type="component" value="Unassembled WGS sequence"/>
</dbReference>
<gene>
    <name evidence="2" type="ORF">LV83_03275</name>
</gene>
<protein>
    <submittedName>
        <fullName evidence="2">Uncharacterized protein</fullName>
    </submittedName>
</protein>
<dbReference type="EMBL" id="QLLK01000010">
    <property type="protein sequence ID" value="RAI86719.1"/>
    <property type="molecule type" value="Genomic_DNA"/>
</dbReference>
<evidence type="ECO:0000256" key="1">
    <source>
        <dbReference type="SAM" id="SignalP"/>
    </source>
</evidence>
<proteinExistence type="predicted"/>
<feature type="signal peptide" evidence="1">
    <location>
        <begin position="1"/>
        <end position="25"/>
    </location>
</feature>
<reference evidence="2 3" key="1">
    <citation type="submission" date="2018-06" db="EMBL/GenBank/DDBJ databases">
        <title>Genomic Encyclopedia of Archaeal and Bacterial Type Strains, Phase II (KMG-II): from individual species to whole genera.</title>
        <authorList>
            <person name="Goeker M."/>
        </authorList>
    </citation>
    <scope>NUCLEOTIDE SEQUENCE [LARGE SCALE GENOMIC DNA]</scope>
    <source>
        <strain evidence="2 3">DSM 23446</strain>
    </source>
</reference>
<evidence type="ECO:0000313" key="2">
    <source>
        <dbReference type="EMBL" id="RAI86719.1"/>
    </source>
</evidence>
<organism evidence="2 3">
    <name type="scientific">Algoriphagus yeomjeoni</name>
    <dbReference type="NCBI Taxonomy" id="291403"/>
    <lineage>
        <taxon>Bacteria</taxon>
        <taxon>Pseudomonadati</taxon>
        <taxon>Bacteroidota</taxon>
        <taxon>Cytophagia</taxon>
        <taxon>Cytophagales</taxon>
        <taxon>Cyclobacteriaceae</taxon>
        <taxon>Algoriphagus</taxon>
    </lineage>
</organism>
<keyword evidence="1" id="KW-0732">Signal</keyword>
<sequence length="90" mass="9433">MLPALGLVFGATLAMAMNFADPSNANDPKFGSANGEVYNVTTRTMGPGALQYQCNLSQSDCLYEDSDLITPIPSSEGQFVPGSGLTPIED</sequence>